<keyword evidence="2" id="KW-1185">Reference proteome</keyword>
<protein>
    <recommendedName>
        <fullName evidence="3">PH domain-containing protein</fullName>
    </recommendedName>
</protein>
<dbReference type="GeneID" id="94349911"/>
<dbReference type="RefSeq" id="XP_067822940.1">
    <property type="nucleotide sequence ID" value="XM_067964240.1"/>
</dbReference>
<organism evidence="1 2">
    <name type="scientific">Bremia lactucae</name>
    <name type="common">Lettuce downy mildew</name>
    <dbReference type="NCBI Taxonomy" id="4779"/>
    <lineage>
        <taxon>Eukaryota</taxon>
        <taxon>Sar</taxon>
        <taxon>Stramenopiles</taxon>
        <taxon>Oomycota</taxon>
        <taxon>Peronosporomycetes</taxon>
        <taxon>Peronosporales</taxon>
        <taxon>Peronosporaceae</taxon>
        <taxon>Bremia</taxon>
    </lineage>
</organism>
<dbReference type="SUPFAM" id="SSF50729">
    <property type="entry name" value="PH domain-like"/>
    <property type="match status" value="1"/>
</dbReference>
<evidence type="ECO:0000313" key="1">
    <source>
        <dbReference type="EMBL" id="TDH73442.1"/>
    </source>
</evidence>
<evidence type="ECO:0000313" key="2">
    <source>
        <dbReference type="Proteomes" id="UP000294530"/>
    </source>
</evidence>
<name>A0A976IKF6_BRELC</name>
<dbReference type="Proteomes" id="UP000294530">
    <property type="component" value="Unassembled WGS sequence"/>
</dbReference>
<sequence>MPRLSLRTTSSCQHKQQKRASLSLAFCKLTNSLHSSSGNLSMLSSTTTSASSNSLMSLSTASSSYGGFVEDYEIEDEAVKVKKCSQQGWMYWKQRDDCWLKMYARLYDELLWLSKGSDDAIAVIQIAVAGVRTTEDGGFIAHGPAGESMELFAYERNRTSGWIDALFVAAQLTESYKRSMVANPSETEISNRESKVNERVYIGTLVIYNKEQGNSSWKQLLSTKRLRGACRQRLEKILDRLDTSKR</sequence>
<evidence type="ECO:0008006" key="3">
    <source>
        <dbReference type="Google" id="ProtNLM"/>
    </source>
</evidence>
<dbReference type="AlphaFoldDB" id="A0A976IKF6"/>
<dbReference type="KEGG" id="blac:94349911"/>
<reference evidence="1 2" key="1">
    <citation type="journal article" date="2021" name="Genome Biol.">
        <title>AFLAP: assembly-free linkage analysis pipeline using k-mers from genome sequencing data.</title>
        <authorList>
            <person name="Fletcher K."/>
            <person name="Zhang L."/>
            <person name="Gil J."/>
            <person name="Han R."/>
            <person name="Cavanaugh K."/>
            <person name="Michelmore R."/>
        </authorList>
    </citation>
    <scope>NUCLEOTIDE SEQUENCE [LARGE SCALE GENOMIC DNA]</scope>
    <source>
        <strain evidence="1 2">SF5</strain>
    </source>
</reference>
<dbReference type="OrthoDB" id="161314at2759"/>
<accession>A0A976IKF6</accession>
<gene>
    <name evidence="1" type="ORF">CCR75_006169</name>
</gene>
<dbReference type="EMBL" id="SHOA02000001">
    <property type="protein sequence ID" value="TDH73442.1"/>
    <property type="molecule type" value="Genomic_DNA"/>
</dbReference>
<proteinExistence type="predicted"/>
<comment type="caution">
    <text evidence="1">The sequence shown here is derived from an EMBL/GenBank/DDBJ whole genome shotgun (WGS) entry which is preliminary data.</text>
</comment>